<dbReference type="Proteomes" id="UP000094256">
    <property type="component" value="Chromosome"/>
</dbReference>
<protein>
    <submittedName>
        <fullName evidence="1">Uncharacterized protein</fullName>
    </submittedName>
</protein>
<organism evidence="1 2">
    <name type="scientific">Sphingomonas panacis</name>
    <dbReference type="NCBI Taxonomy" id="1560345"/>
    <lineage>
        <taxon>Bacteria</taxon>
        <taxon>Pseudomonadati</taxon>
        <taxon>Pseudomonadota</taxon>
        <taxon>Alphaproteobacteria</taxon>
        <taxon>Sphingomonadales</taxon>
        <taxon>Sphingomonadaceae</taxon>
        <taxon>Sphingomonas</taxon>
    </lineage>
</organism>
<name>A0A1B3ZDV2_9SPHN</name>
<accession>A0A1B3ZDV2</accession>
<proteinExistence type="predicted"/>
<sequence>MSFVDEMVENGGHFFAECRGKSATFRPVSDRIEDIESFQTVVRRLREHEGDGYTIFQDHILADHGRGRVDLMVVSIGAG</sequence>
<evidence type="ECO:0000313" key="2">
    <source>
        <dbReference type="Proteomes" id="UP000094256"/>
    </source>
</evidence>
<keyword evidence="2" id="KW-1185">Reference proteome</keyword>
<dbReference type="RefSeq" id="WP_069206143.1">
    <property type="nucleotide sequence ID" value="NZ_CP014168.1"/>
</dbReference>
<evidence type="ECO:0000313" key="1">
    <source>
        <dbReference type="EMBL" id="AOH85608.1"/>
    </source>
</evidence>
<dbReference type="AlphaFoldDB" id="A0A1B3ZDV2"/>
<dbReference type="KEGG" id="span:AWL63_18370"/>
<reference evidence="1 2" key="1">
    <citation type="submission" date="2016-01" db="EMBL/GenBank/DDBJ databases">
        <title>Complete genome and mega plasmid sequence of Sphingomonas panacis DCY99 elicits systemic resistance in rice to Xanthomonas oryzae.</title>
        <authorList>
            <person name="Kim Y.J."/>
            <person name="Yang D.C."/>
            <person name="Sing P."/>
        </authorList>
    </citation>
    <scope>NUCLEOTIDE SEQUENCE [LARGE SCALE GENOMIC DNA]</scope>
    <source>
        <strain evidence="1 2">DCY99</strain>
    </source>
</reference>
<dbReference type="OrthoDB" id="7572989at2"/>
<gene>
    <name evidence="1" type="ORF">AWL63_18370</name>
</gene>
<dbReference type="EMBL" id="CP014168">
    <property type="protein sequence ID" value="AOH85608.1"/>
    <property type="molecule type" value="Genomic_DNA"/>
</dbReference>